<evidence type="ECO:0000313" key="2">
    <source>
        <dbReference type="EMBL" id="GAI05375.1"/>
    </source>
</evidence>
<dbReference type="EMBL" id="BARV01007253">
    <property type="protein sequence ID" value="GAI05375.1"/>
    <property type="molecule type" value="Genomic_DNA"/>
</dbReference>
<proteinExistence type="predicted"/>
<feature type="domain" description="DhaL" evidence="1">
    <location>
        <begin position="1"/>
        <end position="103"/>
    </location>
</feature>
<dbReference type="SUPFAM" id="SSF101473">
    <property type="entry name" value="DhaL-like"/>
    <property type="match status" value="1"/>
</dbReference>
<organism evidence="2">
    <name type="scientific">marine sediment metagenome</name>
    <dbReference type="NCBI Taxonomy" id="412755"/>
    <lineage>
        <taxon>unclassified sequences</taxon>
        <taxon>metagenomes</taxon>
        <taxon>ecological metagenomes</taxon>
    </lineage>
</organism>
<dbReference type="GO" id="GO:0004371">
    <property type="term" value="F:glycerone kinase activity"/>
    <property type="evidence" value="ECO:0007669"/>
    <property type="project" value="InterPro"/>
</dbReference>
<dbReference type="GO" id="GO:0006071">
    <property type="term" value="P:glycerol metabolic process"/>
    <property type="evidence" value="ECO:0007669"/>
    <property type="project" value="InterPro"/>
</dbReference>
<dbReference type="AlphaFoldDB" id="X1LSJ3"/>
<dbReference type="PROSITE" id="PS51480">
    <property type="entry name" value="DHAL"/>
    <property type="match status" value="1"/>
</dbReference>
<feature type="non-terminal residue" evidence="2">
    <location>
        <position position="1"/>
    </location>
</feature>
<dbReference type="InterPro" id="IPR033470">
    <property type="entry name" value="FakA-like_C"/>
</dbReference>
<dbReference type="Gene3D" id="1.25.40.340">
    <property type="match status" value="1"/>
</dbReference>
<reference evidence="2" key="1">
    <citation type="journal article" date="2014" name="Front. Microbiol.">
        <title>High frequency of phylogenetically diverse reductive dehalogenase-homologous genes in deep subseafloor sedimentary metagenomes.</title>
        <authorList>
            <person name="Kawai M."/>
            <person name="Futagami T."/>
            <person name="Toyoda A."/>
            <person name="Takaki Y."/>
            <person name="Nishi S."/>
            <person name="Hori S."/>
            <person name="Arai W."/>
            <person name="Tsubouchi T."/>
            <person name="Morono Y."/>
            <person name="Uchiyama I."/>
            <person name="Ito T."/>
            <person name="Fujiyama A."/>
            <person name="Inagaki F."/>
            <person name="Takami H."/>
        </authorList>
    </citation>
    <scope>NUCLEOTIDE SEQUENCE</scope>
    <source>
        <strain evidence="2">Expedition CK06-06</strain>
    </source>
</reference>
<comment type="caution">
    <text evidence="2">The sequence shown here is derived from an EMBL/GenBank/DDBJ whole genome shotgun (WGS) entry which is preliminary data.</text>
</comment>
<dbReference type="InterPro" id="IPR036117">
    <property type="entry name" value="DhaL_dom_sf"/>
</dbReference>
<sequence length="314" mass="33973">SWGGKTHFDGGDFARALAEASQTAYKGIVNPVEGTILTVLKDASKAAQEVVKNDTLVSVLEAAVKSAEDSVARTPSLLPALKEAGVVDAGGQGLYVLLDGALQFLKGESHKLQYRRPHLVVAEAALAPRAAQMPTQLETPYGYCTNFVLERQNLNLGKIEKDLKKKGQSLIVTGDDTLVRVHIHSFEPGEILKYATKLGKLHEITINNMNDQYAKFIKMQRERMPAVDIAMVTVATGNGFFELFNSLGNIIIVPGGQTMNPSVREIWQAVESAPSDNIILLPNNKNIMSATNLESMTSMWQSLVAIALPCSAAV</sequence>
<dbReference type="InterPro" id="IPR048394">
    <property type="entry name" value="FakA-like_M"/>
</dbReference>
<protein>
    <recommendedName>
        <fullName evidence="1">DhaL domain-containing protein</fullName>
    </recommendedName>
</protein>
<dbReference type="Pfam" id="PF21645">
    <property type="entry name" value="FakA-like_M"/>
    <property type="match status" value="1"/>
</dbReference>
<dbReference type="PANTHER" id="PTHR33434:SF4">
    <property type="entry name" value="PHOSPHATASE PROTEIN"/>
    <property type="match status" value="1"/>
</dbReference>
<dbReference type="Pfam" id="PF13684">
    <property type="entry name" value="FakA-like_C"/>
    <property type="match status" value="1"/>
</dbReference>
<accession>X1LSJ3</accession>
<gene>
    <name evidence="2" type="ORF">S06H3_14797</name>
</gene>
<dbReference type="SMART" id="SM01120">
    <property type="entry name" value="Dak2"/>
    <property type="match status" value="1"/>
</dbReference>
<dbReference type="SMART" id="SM01121">
    <property type="entry name" value="Dak1_2"/>
    <property type="match status" value="1"/>
</dbReference>
<dbReference type="Pfam" id="PF02734">
    <property type="entry name" value="Dak2"/>
    <property type="match status" value="1"/>
</dbReference>
<dbReference type="InterPro" id="IPR004007">
    <property type="entry name" value="DhaL_dom"/>
</dbReference>
<dbReference type="PANTHER" id="PTHR33434">
    <property type="entry name" value="DEGV DOMAIN-CONTAINING PROTEIN DR_1986-RELATED"/>
    <property type="match status" value="1"/>
</dbReference>
<name>X1LSJ3_9ZZZZ</name>
<dbReference type="InterPro" id="IPR050270">
    <property type="entry name" value="DegV_domain_contain"/>
</dbReference>
<evidence type="ECO:0000259" key="1">
    <source>
        <dbReference type="PROSITE" id="PS51480"/>
    </source>
</evidence>